<comment type="caution">
    <text evidence="4">The sequence shown here is derived from an EMBL/GenBank/DDBJ whole genome shotgun (WGS) entry which is preliminary data.</text>
</comment>
<evidence type="ECO:0000313" key="4">
    <source>
        <dbReference type="EMBL" id="PRY98168.1"/>
    </source>
</evidence>
<dbReference type="PANTHER" id="PTHR47197">
    <property type="entry name" value="PROTEIN NIRF"/>
    <property type="match status" value="1"/>
</dbReference>
<dbReference type="Gene3D" id="2.130.10.10">
    <property type="entry name" value="YVTN repeat-like/Quinoprotein amine dehydrogenase"/>
    <property type="match status" value="2"/>
</dbReference>
<evidence type="ECO:0000259" key="3">
    <source>
        <dbReference type="Pfam" id="PF21783"/>
    </source>
</evidence>
<accession>A0A2T0XGT9</accession>
<feature type="signal peptide" evidence="2">
    <location>
        <begin position="1"/>
        <end position="25"/>
    </location>
</feature>
<dbReference type="Pfam" id="PF21783">
    <property type="entry name" value="YNCE"/>
    <property type="match status" value="1"/>
</dbReference>
<keyword evidence="1 2" id="KW-0732">Signal</keyword>
<feature type="chain" id="PRO_5015449471" evidence="2">
    <location>
        <begin position="26"/>
        <end position="331"/>
    </location>
</feature>
<evidence type="ECO:0000256" key="2">
    <source>
        <dbReference type="SAM" id="SignalP"/>
    </source>
</evidence>
<dbReference type="NCBIfam" id="TIGR02276">
    <property type="entry name" value="beta_rpt_yvtn"/>
    <property type="match status" value="1"/>
</dbReference>
<dbReference type="InterPro" id="IPR048433">
    <property type="entry name" value="YNCE-like_beta-prop"/>
</dbReference>
<dbReference type="InterPro" id="IPR051200">
    <property type="entry name" value="Host-pathogen_enzymatic-act"/>
</dbReference>
<sequence length="331" mass="35860">MFNSRWILRAGLVLASLLSSALTWAAPPILVLNSLSASVSIIDPVTYTEIKRVPVGKEPHHIYMTPDGKSALVANATGNTITFIDPKTGDIQRTLADMVDPYHLRFSPDMKWFVTAANRLNHVDIYKWQAKGSGFEPVLAKRIPTGKTPSHLAINTTSTVVYASLQDSDELMAVDLATQKPLWVVPVGKTPADIFLTSDDKNILVALTGGTGVQVYDVSNGPAKLVKTIQTGDGAHAFRSQGDKRHLFVSNRSANTISRIDLQTMTVVDTYKTPAGPDCMEVLADGKTLLVTARWAGKLAVIDLEKKVVVKTVAVGKSPHGVWTLNYASRS</sequence>
<dbReference type="PANTHER" id="PTHR47197:SF3">
    <property type="entry name" value="DIHYDRO-HEME D1 DEHYDROGENASE"/>
    <property type="match status" value="1"/>
</dbReference>
<gene>
    <name evidence="4" type="ORF">BCM14_1885</name>
</gene>
<dbReference type="InterPro" id="IPR011964">
    <property type="entry name" value="YVTN_b-propeller_repeat"/>
</dbReference>
<dbReference type="InterPro" id="IPR011045">
    <property type="entry name" value="N2O_reductase_N"/>
</dbReference>
<dbReference type="AlphaFoldDB" id="A0A2T0XGT9"/>
<proteinExistence type="predicted"/>
<dbReference type="InterPro" id="IPR015943">
    <property type="entry name" value="WD40/YVTN_repeat-like_dom_sf"/>
</dbReference>
<evidence type="ECO:0000313" key="5">
    <source>
        <dbReference type="Proteomes" id="UP000238308"/>
    </source>
</evidence>
<dbReference type="OrthoDB" id="8674919at2"/>
<dbReference type="RefSeq" id="WP_106227713.1">
    <property type="nucleotide sequence ID" value="NZ_PVTV01000013.1"/>
</dbReference>
<dbReference type="Proteomes" id="UP000238308">
    <property type="component" value="Unassembled WGS sequence"/>
</dbReference>
<dbReference type="SUPFAM" id="SSF50974">
    <property type="entry name" value="Nitrous oxide reductase, N-terminal domain"/>
    <property type="match status" value="1"/>
</dbReference>
<keyword evidence="5" id="KW-1185">Reference proteome</keyword>
<protein>
    <submittedName>
        <fullName evidence="4">YVTN family beta-propeller protein</fullName>
    </submittedName>
</protein>
<evidence type="ECO:0000256" key="1">
    <source>
        <dbReference type="ARBA" id="ARBA00022729"/>
    </source>
</evidence>
<feature type="domain" description="YNCE-like beta-propeller" evidence="3">
    <location>
        <begin position="21"/>
        <end position="330"/>
    </location>
</feature>
<dbReference type="EMBL" id="PVTV01000013">
    <property type="protein sequence ID" value="PRY98168.1"/>
    <property type="molecule type" value="Genomic_DNA"/>
</dbReference>
<name>A0A2T0XGT9_9BURK</name>
<reference evidence="4 5" key="1">
    <citation type="submission" date="2018-03" db="EMBL/GenBank/DDBJ databases">
        <title>Genomic Encyclopedia of Type Strains, Phase III (KMG-III): the genomes of soil and plant-associated and newly described type strains.</title>
        <authorList>
            <person name="Whitman W."/>
        </authorList>
    </citation>
    <scope>NUCLEOTIDE SEQUENCE [LARGE SCALE GENOMIC DNA]</scope>
    <source>
        <strain evidence="4 5">MWH-P2sevCIIIb</strain>
    </source>
</reference>
<organism evidence="4 5">
    <name type="scientific">Jezberella montanilacus</name>
    <dbReference type="NCBI Taxonomy" id="323426"/>
    <lineage>
        <taxon>Bacteria</taxon>
        <taxon>Pseudomonadati</taxon>
        <taxon>Pseudomonadota</taxon>
        <taxon>Betaproteobacteria</taxon>
        <taxon>Burkholderiales</taxon>
        <taxon>Alcaligenaceae</taxon>
        <taxon>Jezberella</taxon>
    </lineage>
</organism>